<proteinExistence type="predicted"/>
<dbReference type="InterPro" id="IPR029063">
    <property type="entry name" value="SAM-dependent_MTases_sf"/>
</dbReference>
<dbReference type="OrthoDB" id="9816309at2"/>
<feature type="domain" description="CheR-type methyltransferase" evidence="1">
    <location>
        <begin position="1"/>
        <end position="269"/>
    </location>
</feature>
<dbReference type="Pfam" id="PF01739">
    <property type="entry name" value="CheR"/>
    <property type="match status" value="1"/>
</dbReference>
<evidence type="ECO:0000313" key="3">
    <source>
        <dbReference type="Proteomes" id="UP000245618"/>
    </source>
</evidence>
<accession>A0A2U1JTH7</accession>
<dbReference type="SMART" id="SM00138">
    <property type="entry name" value="MeTrc"/>
    <property type="match status" value="1"/>
</dbReference>
<evidence type="ECO:0000259" key="1">
    <source>
        <dbReference type="PROSITE" id="PS50123"/>
    </source>
</evidence>
<dbReference type="GO" id="GO:0008757">
    <property type="term" value="F:S-adenosylmethionine-dependent methyltransferase activity"/>
    <property type="evidence" value="ECO:0007669"/>
    <property type="project" value="InterPro"/>
</dbReference>
<dbReference type="SUPFAM" id="SSF53335">
    <property type="entry name" value="S-adenosyl-L-methionine-dependent methyltransferases"/>
    <property type="match status" value="1"/>
</dbReference>
<dbReference type="SUPFAM" id="SSF47757">
    <property type="entry name" value="Chemotaxis receptor methyltransferase CheR, N-terminal domain"/>
    <property type="match status" value="1"/>
</dbReference>
<dbReference type="PROSITE" id="PS50123">
    <property type="entry name" value="CHER"/>
    <property type="match status" value="1"/>
</dbReference>
<protein>
    <submittedName>
        <fullName evidence="2">Chemotaxis protein CheR</fullName>
    </submittedName>
</protein>
<evidence type="ECO:0000313" key="2">
    <source>
        <dbReference type="EMBL" id="PWA08471.1"/>
    </source>
</evidence>
<dbReference type="InterPro" id="IPR022642">
    <property type="entry name" value="CheR_C"/>
</dbReference>
<comment type="caution">
    <text evidence="2">The sequence shown here is derived from an EMBL/GenBank/DDBJ whole genome shotgun (WGS) entry which is preliminary data.</text>
</comment>
<sequence length="270" mass="31518">MIEFNDLKEIVFLIEKQYGYDFSDYSRASMLRRINRFMEISNMGSVVDLKYELINNSVNFNTFLNEIVVNVSEFFRDPSFFKSLKTNVFPYLESYPKINIWSAGCSFGEETYSLAILLKELDLLHKSRLYATDISSNAIEKSKKGIYSNKSFKEYSNNYFSCGGKESLNEYFISDGKKSIINSDLKKEILFTRHNLVADGVFKECQLILCRNVLIYFNEDLQDKVLNLFYDSLPIHGFLALGKKETLRFSSVFDKFKEIDSTEKIYQKIK</sequence>
<gene>
    <name evidence="2" type="ORF">DB891_11625</name>
</gene>
<dbReference type="Pfam" id="PF03705">
    <property type="entry name" value="CheR_N"/>
    <property type="match status" value="1"/>
</dbReference>
<dbReference type="EMBL" id="QCZH01000013">
    <property type="protein sequence ID" value="PWA08471.1"/>
    <property type="molecule type" value="Genomic_DNA"/>
</dbReference>
<dbReference type="Gene3D" id="3.40.50.150">
    <property type="entry name" value="Vaccinia Virus protein VP39"/>
    <property type="match status" value="1"/>
</dbReference>
<organism evidence="2 3">
    <name type="scientific">Flavobacterium laiguense</name>
    <dbReference type="NCBI Taxonomy" id="2169409"/>
    <lineage>
        <taxon>Bacteria</taxon>
        <taxon>Pseudomonadati</taxon>
        <taxon>Bacteroidota</taxon>
        <taxon>Flavobacteriia</taxon>
        <taxon>Flavobacteriales</taxon>
        <taxon>Flavobacteriaceae</taxon>
        <taxon>Flavobacterium</taxon>
    </lineage>
</organism>
<dbReference type="InterPro" id="IPR000780">
    <property type="entry name" value="CheR_MeTrfase"/>
</dbReference>
<dbReference type="PANTHER" id="PTHR24422">
    <property type="entry name" value="CHEMOTAXIS PROTEIN METHYLTRANSFERASE"/>
    <property type="match status" value="1"/>
</dbReference>
<dbReference type="PRINTS" id="PR00996">
    <property type="entry name" value="CHERMTFRASE"/>
</dbReference>
<dbReference type="InterPro" id="IPR022641">
    <property type="entry name" value="CheR_N"/>
</dbReference>
<reference evidence="2 3" key="1">
    <citation type="submission" date="2018-04" db="EMBL/GenBank/DDBJ databases">
        <title>Flavobacterium sp. nov., isolated from glacier ice.</title>
        <authorList>
            <person name="Liu Q."/>
            <person name="Xin Y.-H."/>
        </authorList>
    </citation>
    <scope>NUCLEOTIDE SEQUENCE [LARGE SCALE GENOMIC DNA]</scope>
    <source>
        <strain evidence="2 3">LB2P30</strain>
    </source>
</reference>
<dbReference type="Proteomes" id="UP000245618">
    <property type="component" value="Unassembled WGS sequence"/>
</dbReference>
<dbReference type="PANTHER" id="PTHR24422:SF8">
    <property type="entry name" value="CHEMOTAXIS PROTEIN"/>
    <property type="match status" value="1"/>
</dbReference>
<keyword evidence="3" id="KW-1185">Reference proteome</keyword>
<dbReference type="RefSeq" id="WP_116763723.1">
    <property type="nucleotide sequence ID" value="NZ_QCZH01000013.1"/>
</dbReference>
<dbReference type="AlphaFoldDB" id="A0A2U1JTH7"/>
<dbReference type="InterPro" id="IPR050903">
    <property type="entry name" value="Bact_Chemotaxis_MeTrfase"/>
</dbReference>
<name>A0A2U1JTH7_9FLAO</name>